<keyword evidence="3" id="KW-1185">Reference proteome</keyword>
<feature type="compositionally biased region" description="Basic residues" evidence="1">
    <location>
        <begin position="1115"/>
        <end position="1124"/>
    </location>
</feature>
<feature type="compositionally biased region" description="Polar residues" evidence="1">
    <location>
        <begin position="1086"/>
        <end position="1113"/>
    </location>
</feature>
<feature type="region of interest" description="Disordered" evidence="1">
    <location>
        <begin position="889"/>
        <end position="909"/>
    </location>
</feature>
<gene>
    <name evidence="2" type="ORF">cand_016950</name>
</gene>
<dbReference type="RefSeq" id="XP_067069381.1">
    <property type="nucleotide sequence ID" value="XM_067211929.1"/>
</dbReference>
<evidence type="ECO:0000313" key="2">
    <source>
        <dbReference type="EMBL" id="OII77535.1"/>
    </source>
</evidence>
<dbReference type="VEuPathDB" id="CryptoDB:cand_016950"/>
<dbReference type="Proteomes" id="UP000186804">
    <property type="component" value="Unassembled WGS sequence"/>
</dbReference>
<protein>
    <submittedName>
        <fullName evidence="2">Uncharacterized protein</fullName>
    </submittedName>
</protein>
<organism evidence="2 3">
    <name type="scientific">Cryptosporidium andersoni</name>
    <dbReference type="NCBI Taxonomy" id="117008"/>
    <lineage>
        <taxon>Eukaryota</taxon>
        <taxon>Sar</taxon>
        <taxon>Alveolata</taxon>
        <taxon>Apicomplexa</taxon>
        <taxon>Conoidasida</taxon>
        <taxon>Coccidia</taxon>
        <taxon>Eucoccidiorida</taxon>
        <taxon>Eimeriorina</taxon>
        <taxon>Cryptosporidiidae</taxon>
        <taxon>Cryptosporidium</taxon>
    </lineage>
</organism>
<dbReference type="EMBL" id="LRBS01000034">
    <property type="protein sequence ID" value="OII77535.1"/>
    <property type="molecule type" value="Genomic_DNA"/>
</dbReference>
<dbReference type="GeneID" id="92365880"/>
<proteinExistence type="predicted"/>
<dbReference type="OrthoDB" id="342770at2759"/>
<evidence type="ECO:0000256" key="1">
    <source>
        <dbReference type="SAM" id="MobiDB-lite"/>
    </source>
</evidence>
<comment type="caution">
    <text evidence="2">The sequence shown here is derived from an EMBL/GenBank/DDBJ whole genome shotgun (WGS) entry which is preliminary data.</text>
</comment>
<name>A0A1J4MTY4_9CRYT</name>
<feature type="region of interest" description="Disordered" evidence="1">
    <location>
        <begin position="1073"/>
        <end position="1131"/>
    </location>
</feature>
<accession>A0A1J4MTY4</accession>
<reference evidence="2 3" key="1">
    <citation type="submission" date="2016-10" db="EMBL/GenBank/DDBJ databases">
        <title>Reductive evolution of mitochondrial metabolism and differential evolution of invasion-related proteins in Cryptosporidium.</title>
        <authorList>
            <person name="Liu S."/>
            <person name="Roellig D.M."/>
            <person name="Guo Y."/>
            <person name="Li N."/>
            <person name="Frace M.A."/>
            <person name="Tang K."/>
            <person name="Zhang L."/>
            <person name="Feng Y."/>
            <person name="Xiao L."/>
        </authorList>
    </citation>
    <scope>NUCLEOTIDE SEQUENCE [LARGE SCALE GENOMIC DNA]</scope>
    <source>
        <strain evidence="2">30847</strain>
    </source>
</reference>
<sequence length="1583" mass="182589">MENLKPMNWQLDLQRKLEKTDNSEDLWLVVENGIVLILTEHENKKSMELNMNLYQKIFDLLYESTTEGNWSCANSCLRFVWTLLQNNIVEYDILSESNVNILMHVFYTSLIIISREPVVELEFATLLRNITGFFMSWIDQYFPRDPLSKYDKKSSKLEKYPTVPSWLMEIFTSKKYTSSLLYLSAVCEPKRSNCNGVLEYLYIGHSFILASRYSAETYTIIQQIFLASGDRLEIEDSKMEGCIQRFLTCPDFELQLILGELLWRTINKLNLTDKPTLNEENPIKFIEKFRLLWPEGLTQLRYINVNNFDYSFRGLLTPWNKTCNCNGKNIWSLSGVEISFCSSKVKVTSVVDICAFSIAIHNDVDEDVPQEGTKINKNSDTTQDSQKDFDRKLGSFINEKKEQTQRTINGIHSSAEIPYWTIKSVIYDRDFNTIKIKISTDDILEVRQSWTGKFVVDTNKDVLNDKDITEFSMKISEEQAHEILGIFRANRIENIQGIKYTETPPKKISIVDSRSSLTQKRNCTSEQNLTLNSTQLNSINFDIENKISVAISKTSIDKEPEANSLNGNLQEKPKKVSFATTKEFICENLSENHTICNKKVEEFQLNTLSCQAQPTAVTKKRADVIIIGLMNEKIKASQAAEKETAKNKRIRILKPILENNDQYITQNTSQSLNNTIEDNNSLFQSQGESATLPSNSNKYENKHMNSTNSDTQISGISGKIMNKDQFVTGSNSELYINNQNSNCQINNSVEANSNTIEVTSRDITKGASKISKDIYEEILEKKGINSHLKRKKRINKKLKSDKNNTVKANVSIDSEVSKENSEIKVSTEVAEGILVLDHKYHKPVSSDKYISGENLEFKTKNKEEVAITSENQFRNSCCKSSECINIESSPSNINNNDTFGNQEKDKTSELDKDLPLLENPADQEILLGDRKEILINKSNKKGKEGKLKKTKVKKCVNEINKNKDSVSANSKKLTTKASKPFLSRLKRGRVQRDPEYNKFNSLEVFEDKQDSFETSKEDNTANLPLSLEISSEISMKVETNLSSKRIKFPNIPNTEIEPLISACEISETCGDLNKEEESLTPKKSYKTPQNNRTNRSETQSTTTGTRSRINSQGIKKVKGNRKRRNTESISTKQTILSSLSVDNNDSLQVTEISNFPLGEKIEKEQSSISLYVTEKVEDKSLEMLKCDHLEIVEKKRQKYSQDKRYKKLFDKWRNEISNDFNVFDDNHLKILDLTPHPISPKNKKRIGSKRSQSRTFNISEKKIFSDELEDTTDKFKFIYDKEISEFREEILITPDLEINDYLSNFTYFNNIEDEIIASEIYETMSSYTSIELSDLDTDLDSKDLINYTSIIKNLIKNNEGDNEYEHSMATISDRANLLPEFMRIPEIQTSKQKVDELADQLIQCCELIRVECKENIELHFQNMMNIVGNLWHKKLEEFQSRKQRIIKDSKDDLASIEFEIERLYEDFETSINEIYRQIEEESASKALNLRSTRQFEVLMNNSDTRSSEDDLEQSEQHEYLLINLKNKLKGEIEIIQEKIQKFIKIKENEKKKMRDKSNRIDLHKLLRSIIKREVSNDITEIKS</sequence>
<evidence type="ECO:0000313" key="3">
    <source>
        <dbReference type="Proteomes" id="UP000186804"/>
    </source>
</evidence>